<dbReference type="PROSITE" id="PS50011">
    <property type="entry name" value="PROTEIN_KINASE_DOM"/>
    <property type="match status" value="1"/>
</dbReference>
<dbReference type="Gene3D" id="3.30.200.20">
    <property type="entry name" value="Phosphorylase Kinase, domain 1"/>
    <property type="match status" value="1"/>
</dbReference>
<dbReference type="InParanoid" id="A0A2R5G1I0"/>
<protein>
    <submittedName>
        <fullName evidence="5">N-terminal kinase-like protein</fullName>
    </submittedName>
</protein>
<feature type="region of interest" description="Disordered" evidence="3">
    <location>
        <begin position="574"/>
        <end position="602"/>
    </location>
</feature>
<dbReference type="Gene3D" id="1.25.10.10">
    <property type="entry name" value="Leucine-rich Repeat Variant"/>
    <property type="match status" value="1"/>
</dbReference>
<feature type="compositionally biased region" description="Acidic residues" evidence="3">
    <location>
        <begin position="667"/>
        <end position="676"/>
    </location>
</feature>
<dbReference type="SUPFAM" id="SSF48371">
    <property type="entry name" value="ARM repeat"/>
    <property type="match status" value="1"/>
</dbReference>
<dbReference type="SUPFAM" id="SSF56112">
    <property type="entry name" value="Protein kinase-like (PK-like)"/>
    <property type="match status" value="1"/>
</dbReference>
<feature type="domain" description="Protein kinase" evidence="4">
    <location>
        <begin position="10"/>
        <end position="266"/>
    </location>
</feature>
<dbReference type="AlphaFoldDB" id="A0A2R5G1I0"/>
<dbReference type="Proteomes" id="UP000241890">
    <property type="component" value="Unassembled WGS sequence"/>
</dbReference>
<evidence type="ECO:0000259" key="4">
    <source>
        <dbReference type="PROSITE" id="PS50011"/>
    </source>
</evidence>
<dbReference type="InterPro" id="IPR055231">
    <property type="entry name" value="2AA_helical"/>
</dbReference>
<dbReference type="InterPro" id="IPR011989">
    <property type="entry name" value="ARM-like"/>
</dbReference>
<dbReference type="InterPro" id="IPR000719">
    <property type="entry name" value="Prot_kinase_dom"/>
</dbReference>
<feature type="compositionally biased region" description="Basic and acidic residues" evidence="3">
    <location>
        <begin position="574"/>
        <end position="590"/>
    </location>
</feature>
<evidence type="ECO:0000256" key="1">
    <source>
        <dbReference type="ARBA" id="ARBA00022737"/>
    </source>
</evidence>
<feature type="repeat" description="HEAT" evidence="2">
    <location>
        <begin position="377"/>
        <end position="415"/>
    </location>
</feature>
<dbReference type="Pfam" id="PF22956">
    <property type="entry name" value="VPS15-like_hel"/>
    <property type="match status" value="1"/>
</dbReference>
<sequence>MGNKSSALPYDVGERVCSLGGGWVLHDGRKKKSNEPVSVLKFDKKSAGTREKELAENFFKRAKTLRHPHVIAYRDGIDSDAEIFIVTDAVETLECWLERFGEQDGAAEKRKMAVGWGFNAILQALGFLNEDCKLCHGNISLQSILVTRGGDWKLAGFYIVGEMDPTGPDRLFRENPDILPSKYKPPERLANKWSFMNTSSGGPHTVDVFALGCVLFECFNGPVNDPNEFKNTRALPSQLQKVYNLMIADTPSDRPDCKSLLRHPSFKYLFRSELFSTLSFLEELQLKTDAERAPFIQKLAEVTPRLPKETNWFKILPALANAFRYTTPGGAGIAPVPGAANSSSSALRLSPLSSMLLVPYLQIASSMDDKDELRRMVVPTLLDLFASQDRGLRAALLQNLAKFVEYIDPKTINDQLFPQVCTGFRDAAPMLRELTIRFMVSLAPHLAPKTLNETLLRHLVQSLQDKEPAIRTNTLICLNKLLGQFNEETRKKIILSSFPQVVRDPFVPARLAGLRGLKAGLVYLEGDAPSLAGKVIPPLAYALIDPAPEVRELGFQIVDKCVGDLRTISVKRAEDQRREAEEAKKRDLDTRQGNQIGPNASASAVGRWLGGFAFTDMDIEFDGQRKGLSLKSSKLAAPALDDGGEGWGDDDDDVDDDDNATSGGGWGDDDDDDDDLLAVTEAPSFKSQGSASKLVLPGSSDDFFAESTGANKVPRAPSTASARKLGLSAPKPRGRTPSPSLSEASNTSQDRARKREEARQRIAQRREKAKAKAVARPVAKSGDGNDDDWDNW</sequence>
<dbReference type="OrthoDB" id="447103at2759"/>
<keyword evidence="6" id="KW-1185">Reference proteome</keyword>
<dbReference type="PANTHER" id="PTHR12984:SF3">
    <property type="entry name" value="N-TERMINAL KINASE-LIKE PROTEIN"/>
    <property type="match status" value="1"/>
</dbReference>
<dbReference type="PROSITE" id="PS50077">
    <property type="entry name" value="HEAT_REPEAT"/>
    <property type="match status" value="1"/>
</dbReference>
<dbReference type="PANTHER" id="PTHR12984">
    <property type="entry name" value="SCY1-RELATED S/T PROTEIN KINASE-LIKE"/>
    <property type="match status" value="1"/>
</dbReference>
<evidence type="ECO:0000313" key="6">
    <source>
        <dbReference type="Proteomes" id="UP000241890"/>
    </source>
</evidence>
<dbReference type="Pfam" id="PF00069">
    <property type="entry name" value="Pkinase"/>
    <property type="match status" value="1"/>
</dbReference>
<feature type="compositionally biased region" description="Polar residues" evidence="3">
    <location>
        <begin position="737"/>
        <end position="749"/>
    </location>
</feature>
<feature type="compositionally biased region" description="Basic and acidic residues" evidence="3">
    <location>
        <begin position="750"/>
        <end position="766"/>
    </location>
</feature>
<feature type="region of interest" description="Disordered" evidence="3">
    <location>
        <begin position="637"/>
        <end position="792"/>
    </location>
</feature>
<dbReference type="InterPro" id="IPR016024">
    <property type="entry name" value="ARM-type_fold"/>
</dbReference>
<dbReference type="SMART" id="SM00220">
    <property type="entry name" value="S_TKc"/>
    <property type="match status" value="1"/>
</dbReference>
<keyword evidence="5" id="KW-0808">Transferase</keyword>
<keyword evidence="1" id="KW-0677">Repeat</keyword>
<name>A0A2R5G1I0_9STRA</name>
<dbReference type="InterPro" id="IPR011009">
    <property type="entry name" value="Kinase-like_dom_sf"/>
</dbReference>
<gene>
    <name evidence="5" type="ORF">FCC1311_011042</name>
</gene>
<comment type="caution">
    <text evidence="5">The sequence shown here is derived from an EMBL/GenBank/DDBJ whole genome shotgun (WGS) entry which is preliminary data.</text>
</comment>
<dbReference type="InterPro" id="IPR021133">
    <property type="entry name" value="HEAT_type_2"/>
</dbReference>
<dbReference type="InterPro" id="IPR051177">
    <property type="entry name" value="CIK-Related_Protein"/>
</dbReference>
<keyword evidence="5" id="KW-0418">Kinase</keyword>
<dbReference type="Gene3D" id="1.10.510.10">
    <property type="entry name" value="Transferase(Phosphotransferase) domain 1"/>
    <property type="match status" value="1"/>
</dbReference>
<feature type="compositionally biased region" description="Polar residues" evidence="3">
    <location>
        <begin position="591"/>
        <end position="602"/>
    </location>
</feature>
<dbReference type="GO" id="GO:0005524">
    <property type="term" value="F:ATP binding"/>
    <property type="evidence" value="ECO:0007669"/>
    <property type="project" value="InterPro"/>
</dbReference>
<feature type="compositionally biased region" description="Acidic residues" evidence="3">
    <location>
        <begin position="642"/>
        <end position="659"/>
    </location>
</feature>
<evidence type="ECO:0000256" key="3">
    <source>
        <dbReference type="SAM" id="MobiDB-lite"/>
    </source>
</evidence>
<dbReference type="GO" id="GO:0004672">
    <property type="term" value="F:protein kinase activity"/>
    <property type="evidence" value="ECO:0007669"/>
    <property type="project" value="InterPro"/>
</dbReference>
<evidence type="ECO:0000313" key="5">
    <source>
        <dbReference type="EMBL" id="GBG24886.1"/>
    </source>
</evidence>
<accession>A0A2R5G1I0</accession>
<organism evidence="5 6">
    <name type="scientific">Hondaea fermentalgiana</name>
    <dbReference type="NCBI Taxonomy" id="2315210"/>
    <lineage>
        <taxon>Eukaryota</taxon>
        <taxon>Sar</taxon>
        <taxon>Stramenopiles</taxon>
        <taxon>Bigyra</taxon>
        <taxon>Labyrinthulomycetes</taxon>
        <taxon>Thraustochytrida</taxon>
        <taxon>Thraustochytriidae</taxon>
        <taxon>Hondaea</taxon>
    </lineage>
</organism>
<dbReference type="EMBL" id="BEYU01000009">
    <property type="protein sequence ID" value="GBG24886.1"/>
    <property type="molecule type" value="Genomic_DNA"/>
</dbReference>
<reference evidence="5 6" key="1">
    <citation type="submission" date="2017-12" db="EMBL/GenBank/DDBJ databases">
        <title>Sequencing, de novo assembly and annotation of complete genome of a new Thraustochytrid species, strain FCC1311.</title>
        <authorList>
            <person name="Sedici K."/>
            <person name="Godart F."/>
            <person name="Aiese Cigliano R."/>
            <person name="Sanseverino W."/>
            <person name="Barakat M."/>
            <person name="Ortet P."/>
            <person name="Marechal E."/>
            <person name="Cagnac O."/>
            <person name="Amato A."/>
        </authorList>
    </citation>
    <scope>NUCLEOTIDE SEQUENCE [LARGE SCALE GENOMIC DNA]</scope>
</reference>
<proteinExistence type="predicted"/>
<evidence type="ECO:0000256" key="2">
    <source>
        <dbReference type="PROSITE-ProRule" id="PRU00103"/>
    </source>
</evidence>